<feature type="coiled-coil region" evidence="1">
    <location>
        <begin position="29"/>
        <end position="63"/>
    </location>
</feature>
<keyword evidence="1" id="KW-0175">Coiled coil</keyword>
<dbReference type="Proteomes" id="UP000076727">
    <property type="component" value="Unassembled WGS sequence"/>
</dbReference>
<name>A0A165SVL0_9APHY</name>
<feature type="compositionally biased region" description="Acidic residues" evidence="2">
    <location>
        <begin position="152"/>
        <end position="164"/>
    </location>
</feature>
<feature type="compositionally biased region" description="Basic and acidic residues" evidence="2">
    <location>
        <begin position="202"/>
        <end position="225"/>
    </location>
</feature>
<proteinExistence type="predicted"/>
<evidence type="ECO:0000313" key="4">
    <source>
        <dbReference type="Proteomes" id="UP000076727"/>
    </source>
</evidence>
<reference evidence="3 4" key="1">
    <citation type="journal article" date="2016" name="Mol. Biol. Evol.">
        <title>Comparative Genomics of Early-Diverging Mushroom-Forming Fungi Provides Insights into the Origins of Lignocellulose Decay Capabilities.</title>
        <authorList>
            <person name="Nagy L.G."/>
            <person name="Riley R."/>
            <person name="Tritt A."/>
            <person name="Adam C."/>
            <person name="Daum C."/>
            <person name="Floudas D."/>
            <person name="Sun H."/>
            <person name="Yadav J.S."/>
            <person name="Pangilinan J."/>
            <person name="Larsson K.H."/>
            <person name="Matsuura K."/>
            <person name="Barry K."/>
            <person name="Labutti K."/>
            <person name="Kuo R."/>
            <person name="Ohm R.A."/>
            <person name="Bhattacharya S.S."/>
            <person name="Shirouzu T."/>
            <person name="Yoshinaga Y."/>
            <person name="Martin F.M."/>
            <person name="Grigoriev I.V."/>
            <person name="Hibbett D.S."/>
        </authorList>
    </citation>
    <scope>NUCLEOTIDE SEQUENCE [LARGE SCALE GENOMIC DNA]</scope>
    <source>
        <strain evidence="3 4">L-15889</strain>
    </source>
</reference>
<accession>A0A165SVL0</accession>
<keyword evidence="4" id="KW-1185">Reference proteome</keyword>
<feature type="region of interest" description="Disordered" evidence="2">
    <location>
        <begin position="109"/>
        <end position="265"/>
    </location>
</feature>
<protein>
    <submittedName>
        <fullName evidence="3">Uncharacterized protein</fullName>
    </submittedName>
</protein>
<gene>
    <name evidence="3" type="ORF">DAEQUDRAFT_722712</name>
</gene>
<dbReference type="EMBL" id="KV429040">
    <property type="protein sequence ID" value="KZT72553.1"/>
    <property type="molecule type" value="Genomic_DNA"/>
</dbReference>
<evidence type="ECO:0000313" key="3">
    <source>
        <dbReference type="EMBL" id="KZT72553.1"/>
    </source>
</evidence>
<dbReference type="AlphaFoldDB" id="A0A165SVL0"/>
<dbReference type="OrthoDB" id="2985494at2759"/>
<organism evidence="3 4">
    <name type="scientific">Daedalea quercina L-15889</name>
    <dbReference type="NCBI Taxonomy" id="1314783"/>
    <lineage>
        <taxon>Eukaryota</taxon>
        <taxon>Fungi</taxon>
        <taxon>Dikarya</taxon>
        <taxon>Basidiomycota</taxon>
        <taxon>Agaricomycotina</taxon>
        <taxon>Agaricomycetes</taxon>
        <taxon>Polyporales</taxon>
        <taxon>Fomitopsis</taxon>
    </lineage>
</organism>
<sequence length="502" mass="55650">MVELRVLRDELVAAASAIGRISQDLSVGLVDVEEGKTSLKAKLAELEAERSSTLLRLQVLETQNVELRELLERNQPDLVRAIRARDAALRKLHLMREVVRDLIEERRAGAEKTVVHKGRPRTPGNADDHESSESPSGESWSNFGLTEAESSLGEDNDGGPEEDAGSIKMDSTSPTVLEQESRASTKSSISIKRASDAPNTLERNDSSTKHDTRTVETSKTREPDSSRGAVSASVRNSPVDAEPANRIAHCDNSRTSKSNSKTGRVVKTKPVVQTVPKGDTDNPFKKLAETARHTLQASPAEADWYLEYQKSPATAARPLGPLSYGFLGERLSLDDDTMLRIESVESCEEPSMQLHIYRDMAFVCHPVILEGPATTYLVSWSSAIVNVNVKKYLTQGPDRPADAIFHLFVKSMKRDGWFYLGGHKLLAADMPSIWHTRLSKQDKRELVAGLQERWSWQNAPDAEQIAGLIEAREVGQCSIELQSGSSLQERSMEFARRFLLRK</sequence>
<evidence type="ECO:0000256" key="2">
    <source>
        <dbReference type="SAM" id="MobiDB-lite"/>
    </source>
</evidence>
<feature type="compositionally biased region" description="Polar residues" evidence="2">
    <location>
        <begin position="169"/>
        <end position="190"/>
    </location>
</feature>
<evidence type="ECO:0000256" key="1">
    <source>
        <dbReference type="SAM" id="Coils"/>
    </source>
</evidence>